<sequence>MTFLMVLAVAALLAGMWWWSRHSGGVRPPGTTRLDEDTDLRPELDPAALAAARARVSQDIPDEVLADMLLDASPQQAARMFSAVPASVMAEALGKGSMDTQSRASAAELAQLRGAGNAVDELEIFNLGSDDCTERKQNTR</sequence>
<keyword evidence="2" id="KW-1185">Reference proteome</keyword>
<dbReference type="Proteomes" id="UP001276150">
    <property type="component" value="Unassembled WGS sequence"/>
</dbReference>
<evidence type="ECO:0000313" key="1">
    <source>
        <dbReference type="EMBL" id="MDV6372991.1"/>
    </source>
</evidence>
<comment type="caution">
    <text evidence="1">The sequence shown here is derived from an EMBL/GenBank/DDBJ whole genome shotgun (WGS) entry which is preliminary data.</text>
</comment>
<dbReference type="RefSeq" id="WP_317638293.1">
    <property type="nucleotide sequence ID" value="NZ_JAPMIV010000001.1"/>
</dbReference>
<proteinExistence type="predicted"/>
<accession>A0ABU4DKM3</accession>
<evidence type="ECO:0000313" key="2">
    <source>
        <dbReference type="Proteomes" id="UP001276150"/>
    </source>
</evidence>
<protein>
    <recommendedName>
        <fullName evidence="3">Magnesium transporter MgtE intracellular domain-containing protein</fullName>
    </recommendedName>
</protein>
<gene>
    <name evidence="1" type="ORF">ORD21_00035</name>
</gene>
<dbReference type="EMBL" id="JAPMIV010000001">
    <property type="protein sequence ID" value="MDV6372991.1"/>
    <property type="molecule type" value="Genomic_DNA"/>
</dbReference>
<organism evidence="1 2">
    <name type="scientific">Deinococcus arenicola</name>
    <dbReference type="NCBI Taxonomy" id="2994950"/>
    <lineage>
        <taxon>Bacteria</taxon>
        <taxon>Thermotogati</taxon>
        <taxon>Deinococcota</taxon>
        <taxon>Deinococci</taxon>
        <taxon>Deinococcales</taxon>
        <taxon>Deinococcaceae</taxon>
        <taxon>Deinococcus</taxon>
    </lineage>
</organism>
<evidence type="ECO:0008006" key="3">
    <source>
        <dbReference type="Google" id="ProtNLM"/>
    </source>
</evidence>
<reference evidence="1 2" key="1">
    <citation type="submission" date="2022-11" db="EMBL/GenBank/DDBJ databases">
        <title>Deinococcus ZS9-10, Low Temperature and Draught-tolerating, UV-resistant Bacteria from Continental Antarctica.</title>
        <authorList>
            <person name="Cheng L."/>
        </authorList>
    </citation>
    <scope>NUCLEOTIDE SEQUENCE [LARGE SCALE GENOMIC DNA]</scope>
    <source>
        <strain evidence="1 2">ZS9-10</strain>
    </source>
</reference>
<name>A0ABU4DKM3_9DEIO</name>